<accession>A0A0P0RFA8</accession>
<dbReference type="Pfam" id="PF00924">
    <property type="entry name" value="MS_channel_2nd"/>
    <property type="match status" value="1"/>
</dbReference>
<keyword evidence="4 6" id="KW-1133">Transmembrane helix</keyword>
<dbReference type="SMART" id="SM00100">
    <property type="entry name" value="cNMP"/>
    <property type="match status" value="1"/>
</dbReference>
<dbReference type="CDD" id="cd00038">
    <property type="entry name" value="CAP_ED"/>
    <property type="match status" value="1"/>
</dbReference>
<comment type="similarity">
    <text evidence="6">Belongs to the MscS (TC 1.A.23) family.</text>
</comment>
<dbReference type="GO" id="GO:0008381">
    <property type="term" value="F:mechanosensitive monoatomic ion channel activity"/>
    <property type="evidence" value="ECO:0007669"/>
    <property type="project" value="InterPro"/>
</dbReference>
<dbReference type="InterPro" id="IPR010920">
    <property type="entry name" value="LSM_dom_sf"/>
</dbReference>
<evidence type="ECO:0000256" key="2">
    <source>
        <dbReference type="ARBA" id="ARBA00022475"/>
    </source>
</evidence>
<reference evidence="8 9" key="1">
    <citation type="journal article" date="2014" name="Genome Announc.">
        <title>Draft Genome Sequence of the Haloacid-Degrading Burkholderia caribensis Strain MBA4.</title>
        <authorList>
            <person name="Pan Y."/>
            <person name="Kong K.F."/>
            <person name="Tsang J.S."/>
        </authorList>
    </citation>
    <scope>NUCLEOTIDE SEQUENCE [LARGE SCALE GENOMIC DNA]</scope>
    <source>
        <strain evidence="8 9">MBA4</strain>
    </source>
</reference>
<dbReference type="InterPro" id="IPR006685">
    <property type="entry name" value="MscS_channel_2nd"/>
</dbReference>
<evidence type="ECO:0000256" key="5">
    <source>
        <dbReference type="ARBA" id="ARBA00023136"/>
    </source>
</evidence>
<evidence type="ECO:0000256" key="1">
    <source>
        <dbReference type="ARBA" id="ARBA00004651"/>
    </source>
</evidence>
<sequence>MCVNNPLIFGFALVAVDVVIWRCATPKNEVARLLVRLCIYAALSALLFGSGLSPFSQAPYADSKPLHVLGQVLEIIWWLMGARLLSLALDTLLLPQTWRRQRLFSDVFGAVVFLAAAVAALGFVLELPVRGLVATSGALAIVLGLAIQSTLSDVFAGIVINTTEPYHIGNWVIIDGVEGKVLEMNWRATHLLTSQGNIVIVPNAVAAKAKITNSSRPPALHGVTLMLEITPEARPSVVLAALERALAGVRAVIADPAPYAIVKRTSIMSVTYEATAYVDDMSKKLAVTNELFDLCYRQLQAAGVELKPLGGGYAPSSSAVLTQQIDPRVALLRRVEIFAALTTDELQRLAPMLSRRSYERGDTVVTPDKVLDHLTIVDSGVLSVVAQDASGPVEVTRLGPGDAMGEFGLLAGMPAHVTISALTSATVYQLKKEDLTPLLKDKPDVAREMCQMLSRRQDTLGKLGTPAPVAQSEQSIFQWLLDGMKKLHDLTF</sequence>
<dbReference type="Gene3D" id="2.30.30.60">
    <property type="match status" value="1"/>
</dbReference>
<keyword evidence="6" id="KW-0406">Ion transport</keyword>
<dbReference type="Proteomes" id="UP000019146">
    <property type="component" value="Chromosome 2"/>
</dbReference>
<protein>
    <recommendedName>
        <fullName evidence="6">Small-conductance mechanosensitive channel</fullName>
    </recommendedName>
</protein>
<keyword evidence="2" id="KW-1003">Cell membrane</keyword>
<organism evidence="8 9">
    <name type="scientific">Paraburkholderia caribensis MBA4</name>
    <dbReference type="NCBI Taxonomy" id="1323664"/>
    <lineage>
        <taxon>Bacteria</taxon>
        <taxon>Pseudomonadati</taxon>
        <taxon>Pseudomonadota</taxon>
        <taxon>Betaproteobacteria</taxon>
        <taxon>Burkholderiales</taxon>
        <taxon>Burkholderiaceae</taxon>
        <taxon>Paraburkholderia</taxon>
    </lineage>
</organism>
<keyword evidence="6" id="KW-0407">Ion channel</keyword>
<keyword evidence="6" id="KW-0813">Transport</keyword>
<dbReference type="InterPro" id="IPR018490">
    <property type="entry name" value="cNMP-bd_dom_sf"/>
</dbReference>
<name>A0A0P0RFA8_9BURK</name>
<dbReference type="InterPro" id="IPR011066">
    <property type="entry name" value="MscS_channel_C_sf"/>
</dbReference>
<dbReference type="PANTHER" id="PTHR30221">
    <property type="entry name" value="SMALL-CONDUCTANCE MECHANOSENSITIVE CHANNEL"/>
    <property type="match status" value="1"/>
</dbReference>
<keyword evidence="6" id="KW-0997">Cell inner membrane</keyword>
<dbReference type="InterPro" id="IPR014710">
    <property type="entry name" value="RmlC-like_jellyroll"/>
</dbReference>
<evidence type="ECO:0000313" key="9">
    <source>
        <dbReference type="Proteomes" id="UP000019146"/>
    </source>
</evidence>
<dbReference type="SUPFAM" id="SSF82689">
    <property type="entry name" value="Mechanosensitive channel protein MscS (YggB), C-terminal domain"/>
    <property type="match status" value="1"/>
</dbReference>
<dbReference type="SUPFAM" id="SSF51206">
    <property type="entry name" value="cAMP-binding domain-like"/>
    <property type="match status" value="1"/>
</dbReference>
<feature type="transmembrane region" description="Helical" evidence="6">
    <location>
        <begin position="33"/>
        <end position="55"/>
    </location>
</feature>
<proteinExistence type="inferred from homology"/>
<evidence type="ECO:0000256" key="3">
    <source>
        <dbReference type="ARBA" id="ARBA00022692"/>
    </source>
</evidence>
<comment type="subcellular location">
    <subcellularLocation>
        <location evidence="6">Cell inner membrane</location>
        <topology evidence="6">Multi-pass membrane protein</topology>
    </subcellularLocation>
    <subcellularLocation>
        <location evidence="1">Cell membrane</location>
        <topology evidence="1">Multi-pass membrane protein</topology>
    </subcellularLocation>
</comment>
<dbReference type="InterPro" id="IPR045275">
    <property type="entry name" value="MscS_archaea/bacteria_type"/>
</dbReference>
<dbReference type="InterPro" id="IPR016846">
    <property type="entry name" value="cNMP-bd_ion_channel"/>
</dbReference>
<dbReference type="KEGG" id="bcai:K788_0005236"/>
<feature type="transmembrane region" description="Helical" evidence="6">
    <location>
        <begin position="6"/>
        <end position="24"/>
    </location>
</feature>
<feature type="domain" description="Cyclic nucleotide-binding" evidence="7">
    <location>
        <begin position="337"/>
        <end position="456"/>
    </location>
</feature>
<comment type="function">
    <text evidence="6">Mechanosensitive channel that participates in the regulation of osmotic pressure changes within the cell, opening in response to stretch forces in the membrane lipid bilayer, without the need for other proteins. Contributes to normal resistance to hypoosmotic shock. Forms an ion channel of 1.0 nanosiemens conductance with a slight preference for anions.</text>
</comment>
<evidence type="ECO:0000256" key="6">
    <source>
        <dbReference type="RuleBase" id="RU369025"/>
    </source>
</evidence>
<dbReference type="AlphaFoldDB" id="A0A0P0RFA8"/>
<comment type="subunit">
    <text evidence="6">Homoheptamer.</text>
</comment>
<dbReference type="GO" id="GO:0005886">
    <property type="term" value="C:plasma membrane"/>
    <property type="evidence" value="ECO:0007669"/>
    <property type="project" value="UniProtKB-SubCell"/>
</dbReference>
<evidence type="ECO:0000256" key="4">
    <source>
        <dbReference type="ARBA" id="ARBA00022989"/>
    </source>
</evidence>
<dbReference type="Gene3D" id="2.60.120.10">
    <property type="entry name" value="Jelly Rolls"/>
    <property type="match status" value="1"/>
</dbReference>
<dbReference type="PIRSF" id="PIRSF026673">
    <property type="entry name" value="UCP026673_ion_chan"/>
    <property type="match status" value="1"/>
</dbReference>
<dbReference type="PANTHER" id="PTHR30221:SF1">
    <property type="entry name" value="SMALL-CONDUCTANCE MECHANOSENSITIVE CHANNEL"/>
    <property type="match status" value="1"/>
</dbReference>
<feature type="transmembrane region" description="Helical" evidence="6">
    <location>
        <begin position="107"/>
        <end position="125"/>
    </location>
</feature>
<dbReference type="PROSITE" id="PS50042">
    <property type="entry name" value="CNMP_BINDING_3"/>
    <property type="match status" value="1"/>
</dbReference>
<dbReference type="Pfam" id="PF00027">
    <property type="entry name" value="cNMP_binding"/>
    <property type="match status" value="1"/>
</dbReference>
<evidence type="ECO:0000259" key="7">
    <source>
        <dbReference type="PROSITE" id="PS50042"/>
    </source>
</evidence>
<dbReference type="InterPro" id="IPR000595">
    <property type="entry name" value="cNMP-bd_dom"/>
</dbReference>
<dbReference type="SUPFAM" id="SSF50182">
    <property type="entry name" value="Sm-like ribonucleoproteins"/>
    <property type="match status" value="1"/>
</dbReference>
<dbReference type="Gene3D" id="1.10.287.1260">
    <property type="match status" value="1"/>
</dbReference>
<feature type="transmembrane region" description="Helical" evidence="6">
    <location>
        <begin position="75"/>
        <end position="95"/>
    </location>
</feature>
<keyword evidence="3 6" id="KW-0812">Transmembrane</keyword>
<dbReference type="InterPro" id="IPR023408">
    <property type="entry name" value="MscS_beta-dom_sf"/>
</dbReference>
<evidence type="ECO:0000313" key="8">
    <source>
        <dbReference type="EMBL" id="ALL67222.1"/>
    </source>
</evidence>
<gene>
    <name evidence="8" type="ORF">K788_0005236</name>
</gene>
<dbReference type="EMBL" id="CP012747">
    <property type="protein sequence ID" value="ALL67222.1"/>
    <property type="molecule type" value="Genomic_DNA"/>
</dbReference>
<keyword evidence="5 6" id="KW-0472">Membrane</keyword>